<evidence type="ECO:0000313" key="6">
    <source>
        <dbReference type="Proteomes" id="UP000008956"/>
    </source>
</evidence>
<dbReference type="SUPFAM" id="SSF54862">
    <property type="entry name" value="4Fe-4S ferredoxins"/>
    <property type="match status" value="1"/>
</dbReference>
<evidence type="ECO:0000259" key="4">
    <source>
        <dbReference type="PROSITE" id="PS51379"/>
    </source>
</evidence>
<protein>
    <submittedName>
        <fullName evidence="5">Coenzyme F420-reducing hydrogenase, beta subunit</fullName>
    </submittedName>
</protein>
<dbReference type="Gene3D" id="3.30.70.20">
    <property type="match status" value="1"/>
</dbReference>
<dbReference type="PROSITE" id="PS51379">
    <property type="entry name" value="4FE4S_FER_2"/>
    <property type="match status" value="2"/>
</dbReference>
<evidence type="ECO:0000313" key="5">
    <source>
        <dbReference type="EMBL" id="CBL25521.1"/>
    </source>
</evidence>
<dbReference type="GO" id="GO:0051536">
    <property type="term" value="F:iron-sulfur cluster binding"/>
    <property type="evidence" value="ECO:0007669"/>
    <property type="project" value="UniProtKB-KW"/>
</dbReference>
<reference evidence="5 6" key="2">
    <citation type="submission" date="2010-03" db="EMBL/GenBank/DDBJ databases">
        <authorList>
            <person name="Pajon A."/>
        </authorList>
    </citation>
    <scope>NUCLEOTIDE SEQUENCE [LARGE SCALE GENOMIC DNA]</scope>
    <source>
        <strain evidence="5 6">L2-14</strain>
    </source>
</reference>
<keyword evidence="3" id="KW-0411">Iron-sulfur</keyword>
<dbReference type="EMBL" id="FP929055">
    <property type="protein sequence ID" value="CBL25521.1"/>
    <property type="molecule type" value="Genomic_DNA"/>
</dbReference>
<feature type="domain" description="4Fe-4S ferredoxin-type" evidence="4">
    <location>
        <begin position="42"/>
        <end position="71"/>
    </location>
</feature>
<keyword evidence="1" id="KW-0479">Metal-binding</keyword>
<dbReference type="InterPro" id="IPR007525">
    <property type="entry name" value="FrhB_FdhB_C"/>
</dbReference>
<dbReference type="HOGENOM" id="CLU_037958_1_0_9"/>
<dbReference type="InterPro" id="IPR052977">
    <property type="entry name" value="Polyferredoxin-like_ET"/>
</dbReference>
<accession>D4M2Q9</accession>
<dbReference type="PANTHER" id="PTHR43193:SF2">
    <property type="entry name" value="POLYFERREDOXIN PROTEIN FWDF"/>
    <property type="match status" value="1"/>
</dbReference>
<dbReference type="KEGG" id="rto:RTO_08160"/>
<evidence type="ECO:0000256" key="2">
    <source>
        <dbReference type="ARBA" id="ARBA00023004"/>
    </source>
</evidence>
<dbReference type="PROSITE" id="PS00198">
    <property type="entry name" value="4FE4S_FER_1"/>
    <property type="match status" value="1"/>
</dbReference>
<dbReference type="Pfam" id="PF04422">
    <property type="entry name" value="FrhB_FdhB_N"/>
    <property type="match status" value="1"/>
</dbReference>
<dbReference type="InterPro" id="IPR007516">
    <property type="entry name" value="Co_F420_Hydgase/DH_bsu_N"/>
</dbReference>
<dbReference type="PATRIC" id="fig|657313.3.peg.495"/>
<evidence type="ECO:0000256" key="1">
    <source>
        <dbReference type="ARBA" id="ARBA00022723"/>
    </source>
</evidence>
<reference evidence="5 6" key="1">
    <citation type="submission" date="2010-03" db="EMBL/GenBank/DDBJ databases">
        <title>The genome sequence of Ruminococcus torques L2-14.</title>
        <authorList>
            <consortium name="metaHIT consortium -- http://www.metahit.eu/"/>
            <person name="Pajon A."/>
            <person name="Turner K."/>
            <person name="Parkhill J."/>
            <person name="Duncan S."/>
            <person name="Flint H."/>
        </authorList>
    </citation>
    <scope>NUCLEOTIDE SEQUENCE [LARGE SCALE GENOMIC DNA]</scope>
    <source>
        <strain evidence="5 6">L2-14</strain>
    </source>
</reference>
<dbReference type="GO" id="GO:0046872">
    <property type="term" value="F:metal ion binding"/>
    <property type="evidence" value="ECO:0007669"/>
    <property type="project" value="UniProtKB-KW"/>
</dbReference>
<dbReference type="InterPro" id="IPR017896">
    <property type="entry name" value="4Fe4S_Fe-S-bd"/>
</dbReference>
<dbReference type="AlphaFoldDB" id="D4M2Q9"/>
<dbReference type="Proteomes" id="UP000008956">
    <property type="component" value="Chromosome"/>
</dbReference>
<name>D4M2Q9_9FIRM</name>
<dbReference type="InterPro" id="IPR017900">
    <property type="entry name" value="4Fe4S_Fe_S_CS"/>
</dbReference>
<gene>
    <name evidence="5" type="ORF">RTO_08160</name>
</gene>
<dbReference type="Pfam" id="PF12838">
    <property type="entry name" value="Fer4_7"/>
    <property type="match status" value="1"/>
</dbReference>
<proteinExistence type="predicted"/>
<evidence type="ECO:0000256" key="3">
    <source>
        <dbReference type="ARBA" id="ARBA00023014"/>
    </source>
</evidence>
<dbReference type="Pfam" id="PF04432">
    <property type="entry name" value="FrhB_FdhB_C"/>
    <property type="match status" value="1"/>
</dbReference>
<feature type="domain" description="4Fe-4S ferredoxin-type" evidence="4">
    <location>
        <begin position="8"/>
        <end position="37"/>
    </location>
</feature>
<sequence>MKGHFNMIQVYNNKSECCGCGICETVCTQNAIEMKMDEIGVIYPKINQEKCIDCGACKKICGYNADSANIIKKSYAAVNTSDVFLQKSASGGIFSAIARSFLNAGGIVCGVEMSIENNCAEVKHILIKSEVELEKLQGSKYVQSDVKQCFNEMISYLKEGKKVLFSGTPCQVAAIKSCTRGRFEDNLFTIDIICHGVPSLKFFNDYLQAEKNKKGIDIKKFIFRDKQYGWGTKGSILGIKDGKMIVEPINSRTSSYYSFFLDGEIYRDCCYQCPFAQEKRVGDLTIGDYWGVEKYSSEIMEENGGDFSKRKGVSCLLVNTNRGNEILEKYGEFINKVPVDIEKVKIINTQLKHPTQHTNLRIKIFQTYKKIGYSGVDKIYRKQLYLKKGKNGLKKVLKFIGLH</sequence>
<organism evidence="5 6">
    <name type="scientific">[Ruminococcus] torques L2-14</name>
    <dbReference type="NCBI Taxonomy" id="657313"/>
    <lineage>
        <taxon>Bacteria</taxon>
        <taxon>Bacillati</taxon>
        <taxon>Bacillota</taxon>
        <taxon>Clostridia</taxon>
        <taxon>Lachnospirales</taxon>
        <taxon>Lachnospiraceae</taxon>
        <taxon>Mediterraneibacter</taxon>
    </lineage>
</organism>
<dbReference type="PANTHER" id="PTHR43193">
    <property type="match status" value="1"/>
</dbReference>
<keyword evidence="2" id="KW-0408">Iron</keyword>